<comment type="caution">
    <text evidence="4">The sequence shown here is derived from an EMBL/GenBank/DDBJ whole genome shotgun (WGS) entry which is preliminary data.</text>
</comment>
<feature type="domain" description="YhaN AAA" evidence="3">
    <location>
        <begin position="1"/>
        <end position="205"/>
    </location>
</feature>
<sequence>MKLQKATIYGFGKWVDYTIDFSNRSFLAIYGENESGKTTIQQFILFMLFGLPPKDRKQFQPKTSGKLGGRLTVIDPEIGNFTIERLGGSRNGAAVCFTPDGNEYPEEWLKERLGGVDRKTYQSIFSFSAMDLSELQEVKDEDLSEMLLGIGLTGSTRIQSVEKKFMQRLGEYFKPYGKNPIINQQLIKLEKLDGELARLKLEEATYRDKKNKSLELEKNLQQIQSKIKKKKDTIIKLERMIQTLPLVEEYINYQHRLKQLPEDILFPENGVVRLQSLKEKLLPIQSERKISETTKSNLLKENKELESMNQNFPIEEADKLLSYYSTYEEIHKEYSSIIKQHRKLEEEIQAGITDLNIDMSMQELSTLHLPFHIENQWKELKVQKEKLTNDKQSIVEQIHLQQLKQSRIEKEIEDINVSLLPPEKKKELEEIVDSHTESKLKIALHQKNVQKQVKWEKTKEKTSKRISRLLIVSIIIGIVLGCMTVLTDNLLFINLSALIVLLGIAQYGLGKKSIQQMDLMITDSTIPEGLPEISDQELNKAERLLQINGENKRELELLQDKLRDCEIQINHLLEQQQLLKMKEVDLSQKISEQIHAYPFLANQKLEYWPELLHTLRNVLLKNKELTEVVDKNKSLQEKIDQFHHLIEQFFKTYSFETKLQTVQAKMELLASIVEEYKDRKQQINQTTKLIKEREKHIEELTITCATIENEIQILLNKANVKDEEEFYKKSNELIERQELIAASEKIIAQVNNFTPVEWEEFIEQPPLKNSLELEIEEANEQINILEEELDKTRHQLAQLKVEFQRLESSEAYSEKMHQFESEKEKLTKLVRSWAILKTAKELLAETKDNFRDTYLEKVLQKTSYFFGRITNGYYSTVYPPSEYKPFIVERNDHTRFHVNELSQGTINQLYVSLRLAISDVMSEKTHLPFIIDDAFVHFDSQRNSTMIGILEEFSTRHQILFFTCRDEVRESFFDKNLIQLTNMTPLVEN</sequence>
<reference evidence="4" key="2">
    <citation type="submission" date="2020-09" db="EMBL/GenBank/DDBJ databases">
        <authorList>
            <person name="Sun Q."/>
            <person name="Zhou Y."/>
        </authorList>
    </citation>
    <scope>NUCLEOTIDE SEQUENCE</scope>
    <source>
        <strain evidence="4">CGMCC 1.12408</strain>
    </source>
</reference>
<dbReference type="InterPro" id="IPR027417">
    <property type="entry name" value="P-loop_NTPase"/>
</dbReference>
<protein>
    <recommendedName>
        <fullName evidence="3">YhaN AAA domain-containing protein</fullName>
    </recommendedName>
</protein>
<evidence type="ECO:0000259" key="3">
    <source>
        <dbReference type="Pfam" id="PF13514"/>
    </source>
</evidence>
<feature type="coiled-coil region" evidence="1">
    <location>
        <begin position="548"/>
        <end position="575"/>
    </location>
</feature>
<evidence type="ECO:0000313" key="5">
    <source>
        <dbReference type="Proteomes" id="UP000613512"/>
    </source>
</evidence>
<dbReference type="Proteomes" id="UP000613512">
    <property type="component" value="Unassembled WGS sequence"/>
</dbReference>
<evidence type="ECO:0000256" key="1">
    <source>
        <dbReference type="SAM" id="Coils"/>
    </source>
</evidence>
<dbReference type="AlphaFoldDB" id="A0A916RX34"/>
<feature type="transmembrane region" description="Helical" evidence="2">
    <location>
        <begin position="466"/>
        <end position="486"/>
    </location>
</feature>
<dbReference type="Pfam" id="PF13514">
    <property type="entry name" value="AAA_27"/>
    <property type="match status" value="1"/>
</dbReference>
<feature type="transmembrane region" description="Helical" evidence="2">
    <location>
        <begin position="492"/>
        <end position="510"/>
    </location>
</feature>
<dbReference type="RefSeq" id="WP_188384200.1">
    <property type="nucleotide sequence ID" value="NZ_BMEY01000007.1"/>
</dbReference>
<keyword evidence="2" id="KW-0812">Transmembrane</keyword>
<dbReference type="PANTHER" id="PTHR41259:SF1">
    <property type="entry name" value="DOUBLE-STRAND BREAK REPAIR RAD50 ATPASE, PUTATIVE-RELATED"/>
    <property type="match status" value="1"/>
</dbReference>
<gene>
    <name evidence="4" type="primary">yhaN</name>
    <name evidence="4" type="ORF">GCM10008025_16370</name>
</gene>
<accession>A0A916RX34</accession>
<feature type="coiled-coil region" evidence="1">
    <location>
        <begin position="768"/>
        <end position="829"/>
    </location>
</feature>
<feature type="coiled-coil region" evidence="1">
    <location>
        <begin position="659"/>
        <end position="717"/>
    </location>
</feature>
<keyword evidence="2" id="KW-0472">Membrane</keyword>
<dbReference type="Gene3D" id="3.40.50.300">
    <property type="entry name" value="P-loop containing nucleotide triphosphate hydrolases"/>
    <property type="match status" value="2"/>
</dbReference>
<proteinExistence type="predicted"/>
<evidence type="ECO:0000256" key="2">
    <source>
        <dbReference type="SAM" id="Phobius"/>
    </source>
</evidence>
<evidence type="ECO:0000313" key="4">
    <source>
        <dbReference type="EMBL" id="GGA73378.1"/>
    </source>
</evidence>
<keyword evidence="2" id="KW-1133">Transmembrane helix</keyword>
<dbReference type="PANTHER" id="PTHR41259">
    <property type="entry name" value="DOUBLE-STRAND BREAK REPAIR RAD50 ATPASE, PUTATIVE-RELATED"/>
    <property type="match status" value="1"/>
</dbReference>
<dbReference type="InterPro" id="IPR038734">
    <property type="entry name" value="YhaN_AAA"/>
</dbReference>
<name>A0A916RX34_9BACI</name>
<reference evidence="4" key="1">
    <citation type="journal article" date="2014" name="Int. J. Syst. Evol. Microbiol.">
        <title>Complete genome sequence of Corynebacterium casei LMG S-19264T (=DSM 44701T), isolated from a smear-ripened cheese.</title>
        <authorList>
            <consortium name="US DOE Joint Genome Institute (JGI-PGF)"/>
            <person name="Walter F."/>
            <person name="Albersmeier A."/>
            <person name="Kalinowski J."/>
            <person name="Ruckert C."/>
        </authorList>
    </citation>
    <scope>NUCLEOTIDE SEQUENCE</scope>
    <source>
        <strain evidence="4">CGMCC 1.12408</strain>
    </source>
</reference>
<organism evidence="4 5">
    <name type="scientific">Ornithinibacillus halotolerans</name>
    <dbReference type="NCBI Taxonomy" id="1274357"/>
    <lineage>
        <taxon>Bacteria</taxon>
        <taxon>Bacillati</taxon>
        <taxon>Bacillota</taxon>
        <taxon>Bacilli</taxon>
        <taxon>Bacillales</taxon>
        <taxon>Bacillaceae</taxon>
        <taxon>Ornithinibacillus</taxon>
    </lineage>
</organism>
<dbReference type="SUPFAM" id="SSF52540">
    <property type="entry name" value="P-loop containing nucleoside triphosphate hydrolases"/>
    <property type="match status" value="1"/>
</dbReference>
<keyword evidence="1" id="KW-0175">Coiled coil</keyword>
<feature type="coiled-coil region" evidence="1">
    <location>
        <begin position="182"/>
        <end position="240"/>
    </location>
</feature>
<dbReference type="EMBL" id="BMEY01000007">
    <property type="protein sequence ID" value="GGA73378.1"/>
    <property type="molecule type" value="Genomic_DNA"/>
</dbReference>
<keyword evidence="5" id="KW-1185">Reference proteome</keyword>